<protein>
    <submittedName>
        <fullName evidence="1">Uncharacterized protein</fullName>
    </submittedName>
</protein>
<accession>A0AA39PEQ1</accession>
<proteinExistence type="predicted"/>
<organism evidence="1 2">
    <name type="scientific">Armillaria luteobubalina</name>
    <dbReference type="NCBI Taxonomy" id="153913"/>
    <lineage>
        <taxon>Eukaryota</taxon>
        <taxon>Fungi</taxon>
        <taxon>Dikarya</taxon>
        <taxon>Basidiomycota</taxon>
        <taxon>Agaricomycotina</taxon>
        <taxon>Agaricomycetes</taxon>
        <taxon>Agaricomycetidae</taxon>
        <taxon>Agaricales</taxon>
        <taxon>Marasmiineae</taxon>
        <taxon>Physalacriaceae</taxon>
        <taxon>Armillaria</taxon>
    </lineage>
</organism>
<evidence type="ECO:0000313" key="1">
    <source>
        <dbReference type="EMBL" id="KAK0482883.1"/>
    </source>
</evidence>
<evidence type="ECO:0000313" key="2">
    <source>
        <dbReference type="Proteomes" id="UP001175228"/>
    </source>
</evidence>
<dbReference type="EMBL" id="JAUEPU010000064">
    <property type="protein sequence ID" value="KAK0482883.1"/>
    <property type="molecule type" value="Genomic_DNA"/>
</dbReference>
<comment type="caution">
    <text evidence="1">The sequence shown here is derived from an EMBL/GenBank/DDBJ whole genome shotgun (WGS) entry which is preliminary data.</text>
</comment>
<keyword evidence="2" id="KW-1185">Reference proteome</keyword>
<sequence>MSIKTELRSFHVDSYDPTELHSIFRSARCLEEFVITPSSPPYGFTPNPSDKYVYTSHTSLKRLSLIMTIDSSWQTCSKIPVTLDHISLPGLQQFEIRTDGEKYDQMKLEPIEYLRMLDLFRRSQCTLTALTFSVPVRDADS</sequence>
<name>A0AA39PEQ1_9AGAR</name>
<reference evidence="1" key="1">
    <citation type="submission" date="2023-06" db="EMBL/GenBank/DDBJ databases">
        <authorList>
            <consortium name="Lawrence Berkeley National Laboratory"/>
            <person name="Ahrendt S."/>
            <person name="Sahu N."/>
            <person name="Indic B."/>
            <person name="Wong-Bajracharya J."/>
            <person name="Merenyi Z."/>
            <person name="Ke H.-M."/>
            <person name="Monk M."/>
            <person name="Kocsube S."/>
            <person name="Drula E."/>
            <person name="Lipzen A."/>
            <person name="Balint B."/>
            <person name="Henrissat B."/>
            <person name="Andreopoulos B."/>
            <person name="Martin F.M."/>
            <person name="Harder C.B."/>
            <person name="Rigling D."/>
            <person name="Ford K.L."/>
            <person name="Foster G.D."/>
            <person name="Pangilinan J."/>
            <person name="Papanicolaou A."/>
            <person name="Barry K."/>
            <person name="LaButti K."/>
            <person name="Viragh M."/>
            <person name="Koriabine M."/>
            <person name="Yan M."/>
            <person name="Riley R."/>
            <person name="Champramary S."/>
            <person name="Plett K.L."/>
            <person name="Tsai I.J."/>
            <person name="Slot J."/>
            <person name="Sipos G."/>
            <person name="Plett J."/>
            <person name="Nagy L.G."/>
            <person name="Grigoriev I.V."/>
        </authorList>
    </citation>
    <scope>NUCLEOTIDE SEQUENCE</scope>
    <source>
        <strain evidence="1">HWK02</strain>
    </source>
</reference>
<gene>
    <name evidence="1" type="ORF">EDD18DRAFT_1362416</name>
</gene>
<dbReference type="Proteomes" id="UP001175228">
    <property type="component" value="Unassembled WGS sequence"/>
</dbReference>
<dbReference type="AlphaFoldDB" id="A0AA39PEQ1"/>